<comment type="caution">
    <text evidence="3">The sequence shown here is derived from an EMBL/GenBank/DDBJ whole genome shotgun (WGS) entry which is preliminary data.</text>
</comment>
<dbReference type="RefSeq" id="WP_337718820.1">
    <property type="nucleotide sequence ID" value="NZ_JBBEGL010000015.1"/>
</dbReference>
<organism evidence="3 4">
    <name type="scientific">Actinomycetospora aeridis</name>
    <dbReference type="NCBI Taxonomy" id="3129231"/>
    <lineage>
        <taxon>Bacteria</taxon>
        <taxon>Bacillati</taxon>
        <taxon>Actinomycetota</taxon>
        <taxon>Actinomycetes</taxon>
        <taxon>Pseudonocardiales</taxon>
        <taxon>Pseudonocardiaceae</taxon>
        <taxon>Actinomycetospora</taxon>
    </lineage>
</organism>
<comment type="similarity">
    <text evidence="1">Belongs to the GMC oxidoreductase family.</text>
</comment>
<evidence type="ECO:0000256" key="1">
    <source>
        <dbReference type="ARBA" id="ARBA00010790"/>
    </source>
</evidence>
<evidence type="ECO:0000259" key="2">
    <source>
        <dbReference type="Pfam" id="PF05199"/>
    </source>
</evidence>
<dbReference type="SUPFAM" id="SSF54373">
    <property type="entry name" value="FAD-linked reductases, C-terminal domain"/>
    <property type="match status" value="1"/>
</dbReference>
<dbReference type="Proteomes" id="UP001370100">
    <property type="component" value="Unassembled WGS sequence"/>
</dbReference>
<reference evidence="3 4" key="1">
    <citation type="submission" date="2024-03" db="EMBL/GenBank/DDBJ databases">
        <title>Actinomycetospora sp. OC33-EN06, a novel actinomycete isolated from wild orchid (Aerides multiflora).</title>
        <authorList>
            <person name="Suriyachadkun C."/>
        </authorList>
    </citation>
    <scope>NUCLEOTIDE SEQUENCE [LARGE SCALE GENOMIC DNA]</scope>
    <source>
        <strain evidence="3 4">OC33-EN06</strain>
    </source>
</reference>
<dbReference type="SUPFAM" id="SSF51905">
    <property type="entry name" value="FAD/NAD(P)-binding domain"/>
    <property type="match status" value="1"/>
</dbReference>
<keyword evidence="4" id="KW-1185">Reference proteome</keyword>
<name>A0ABU8NDZ8_9PSEU</name>
<dbReference type="Gene3D" id="3.30.560.10">
    <property type="entry name" value="Glucose Oxidase, domain 3"/>
    <property type="match status" value="1"/>
</dbReference>
<dbReference type="InterPro" id="IPR036188">
    <property type="entry name" value="FAD/NAD-bd_sf"/>
</dbReference>
<accession>A0ABU8NDZ8</accession>
<dbReference type="Gene3D" id="3.50.50.60">
    <property type="entry name" value="FAD/NAD(P)-binding domain"/>
    <property type="match status" value="1"/>
</dbReference>
<dbReference type="Pfam" id="PF05199">
    <property type="entry name" value="GMC_oxred_C"/>
    <property type="match status" value="1"/>
</dbReference>
<proteinExistence type="inferred from homology"/>
<dbReference type="PANTHER" id="PTHR11552:SF147">
    <property type="entry name" value="CHOLINE DEHYDROGENASE, MITOCHONDRIAL"/>
    <property type="match status" value="1"/>
</dbReference>
<feature type="domain" description="Glucose-methanol-choline oxidoreductase C-terminal" evidence="2">
    <location>
        <begin position="1"/>
        <end position="128"/>
    </location>
</feature>
<evidence type="ECO:0000313" key="4">
    <source>
        <dbReference type="Proteomes" id="UP001370100"/>
    </source>
</evidence>
<dbReference type="InterPro" id="IPR007867">
    <property type="entry name" value="GMC_OxRtase_C"/>
</dbReference>
<dbReference type="EMBL" id="JBBEGL010000015">
    <property type="protein sequence ID" value="MEJ2890621.1"/>
    <property type="molecule type" value="Genomic_DNA"/>
</dbReference>
<evidence type="ECO:0000313" key="3">
    <source>
        <dbReference type="EMBL" id="MEJ2890621.1"/>
    </source>
</evidence>
<dbReference type="InterPro" id="IPR012132">
    <property type="entry name" value="GMC_OxRdtase"/>
</dbReference>
<gene>
    <name evidence="3" type="ORF">WCD41_29470</name>
</gene>
<dbReference type="PANTHER" id="PTHR11552">
    <property type="entry name" value="GLUCOSE-METHANOL-CHOLINE GMC OXIDOREDUCTASE"/>
    <property type="match status" value="1"/>
</dbReference>
<protein>
    <submittedName>
        <fullName evidence="3">GMC oxidoreductase</fullName>
    </submittedName>
</protein>
<sequence>MRLLDAHPGGALAIDPNYLAEDADVEGLLEGIAISREIGAARAFDRWRLREVLPGPDVTSATDLRRFVARAASTYYHPAGTCAMGTGDDAVVDPELRLRGLDGLRVADASIMPTMVSVNPNATITMIGAKAAALISGDEPSSTGRPGEHLAAH</sequence>